<feature type="region of interest" description="Disordered" evidence="1">
    <location>
        <begin position="1"/>
        <end position="33"/>
    </location>
</feature>
<dbReference type="RefSeq" id="WP_179463573.1">
    <property type="nucleotide sequence ID" value="NZ_JACBZX010000001.1"/>
</dbReference>
<accession>A0A852X7H4</accession>
<name>A0A852X7H4_9MICO</name>
<evidence type="ECO:0008006" key="4">
    <source>
        <dbReference type="Google" id="ProtNLM"/>
    </source>
</evidence>
<keyword evidence="3" id="KW-1185">Reference proteome</keyword>
<proteinExistence type="predicted"/>
<comment type="caution">
    <text evidence="2">The sequence shown here is derived from an EMBL/GenBank/DDBJ whole genome shotgun (WGS) entry which is preliminary data.</text>
</comment>
<evidence type="ECO:0000313" key="2">
    <source>
        <dbReference type="EMBL" id="NYG38368.1"/>
    </source>
</evidence>
<protein>
    <recommendedName>
        <fullName evidence="4">Methionine aminopeptidase</fullName>
    </recommendedName>
</protein>
<dbReference type="Proteomes" id="UP000592181">
    <property type="component" value="Unassembled WGS sequence"/>
</dbReference>
<sequence length="60" mass="6951">MQYWFNIQTRQVESDDEKSPGAEVMGPYATREEAGRALETAAARTEAWDEEDRRWEEGEA</sequence>
<dbReference type="AlphaFoldDB" id="A0A852X7H4"/>
<evidence type="ECO:0000256" key="1">
    <source>
        <dbReference type="SAM" id="MobiDB-lite"/>
    </source>
</evidence>
<organism evidence="2 3">
    <name type="scientific">Janibacter alkaliphilus</name>
    <dbReference type="NCBI Taxonomy" id="1069963"/>
    <lineage>
        <taxon>Bacteria</taxon>
        <taxon>Bacillati</taxon>
        <taxon>Actinomycetota</taxon>
        <taxon>Actinomycetes</taxon>
        <taxon>Micrococcales</taxon>
        <taxon>Intrasporangiaceae</taxon>
        <taxon>Janibacter</taxon>
    </lineage>
</organism>
<reference evidence="2 3" key="1">
    <citation type="submission" date="2020-07" db="EMBL/GenBank/DDBJ databases">
        <title>Sequencing the genomes of 1000 actinobacteria strains.</title>
        <authorList>
            <person name="Klenk H.-P."/>
        </authorList>
    </citation>
    <scope>NUCLEOTIDE SEQUENCE [LARGE SCALE GENOMIC DNA]</scope>
    <source>
        <strain evidence="2 3">DSM 24723</strain>
    </source>
</reference>
<feature type="compositionally biased region" description="Polar residues" evidence="1">
    <location>
        <begin position="1"/>
        <end position="11"/>
    </location>
</feature>
<dbReference type="EMBL" id="JACBZX010000001">
    <property type="protein sequence ID" value="NYG38368.1"/>
    <property type="molecule type" value="Genomic_DNA"/>
</dbReference>
<evidence type="ECO:0000313" key="3">
    <source>
        <dbReference type="Proteomes" id="UP000592181"/>
    </source>
</evidence>
<gene>
    <name evidence="2" type="ORF">BJY28_002837</name>
</gene>